<dbReference type="AlphaFoldDB" id="A0AAJ1IEU7"/>
<dbReference type="InterPro" id="IPR007345">
    <property type="entry name" value="Polysacch_pyruvyl_Trfase"/>
</dbReference>
<accession>A0AAJ1IEU7</accession>
<feature type="domain" description="Polysaccharide pyruvyl transferase" evidence="1">
    <location>
        <begin position="16"/>
        <end position="300"/>
    </location>
</feature>
<comment type="caution">
    <text evidence="2">The sequence shown here is derived from an EMBL/GenBank/DDBJ whole genome shotgun (WGS) entry which is preliminary data.</text>
</comment>
<dbReference type="EMBL" id="JAQQAL010000014">
    <property type="protein sequence ID" value="MDC7226538.1"/>
    <property type="molecule type" value="Genomic_DNA"/>
</dbReference>
<evidence type="ECO:0000259" key="1">
    <source>
        <dbReference type="Pfam" id="PF04230"/>
    </source>
</evidence>
<reference evidence="2 3" key="1">
    <citation type="submission" date="2022-12" db="EMBL/GenBank/DDBJ databases">
        <title>Metagenome assembled genome from gulf of manar.</title>
        <authorList>
            <person name="Kohli P."/>
            <person name="Pk S."/>
            <person name="Venkata Ramana C."/>
            <person name="Sasikala C."/>
        </authorList>
    </citation>
    <scope>NUCLEOTIDE SEQUENCE [LARGE SCALE GENOMIC DNA]</scope>
    <source>
        <strain evidence="2">JB008</strain>
    </source>
</reference>
<protein>
    <submittedName>
        <fullName evidence="2">Polysaccharide pyruvyl transferase family protein</fullName>
    </submittedName>
</protein>
<proteinExistence type="predicted"/>
<sequence>MNKKNVGLLTFHKVSNYGAFLQAYGLQKSLQSLGVESEFIDYPLNLIKSKKKRFSFINSPFKSFKVLIKDFLKGKNKKDKIFRNYINEKLKISEKTYLTHGDLEETSDKYEIFIVGSDQVWNPLITDSDTAYLFSFLPEESNIFSYAASMGVGKVNEKYELAIRKNISRFKGISVREKQTKNYLENLVPNDIFIHPDPSLLLSQEEWGDISIDPEYNNYILIYSLRPGDEIYSLAAELSLSADLDIVEIATGLKRRKNIKYTKNIGPAEFIGLFKNANYVLTNSFHGTIFSVIFKKQFFVELCKTGNTWVNTRMTEFLDSIGLSSRYKKNMTLSEITKKIDYYSIEKILEEKKSVGIKYLTRICNIDSVEIKSYE</sequence>
<keyword evidence="2" id="KW-0808">Transferase</keyword>
<dbReference type="Pfam" id="PF04230">
    <property type="entry name" value="PS_pyruv_trans"/>
    <property type="match status" value="1"/>
</dbReference>
<dbReference type="Proteomes" id="UP001221217">
    <property type="component" value="Unassembled WGS sequence"/>
</dbReference>
<dbReference type="GO" id="GO:0016740">
    <property type="term" value="F:transferase activity"/>
    <property type="evidence" value="ECO:0007669"/>
    <property type="project" value="UniProtKB-KW"/>
</dbReference>
<evidence type="ECO:0000313" key="3">
    <source>
        <dbReference type="Proteomes" id="UP001221217"/>
    </source>
</evidence>
<gene>
    <name evidence="2" type="ORF">PQJ61_07215</name>
</gene>
<evidence type="ECO:0000313" key="2">
    <source>
        <dbReference type="EMBL" id="MDC7226538.1"/>
    </source>
</evidence>
<name>A0AAJ1IEU7_9SPIO</name>
<organism evidence="2 3">
    <name type="scientific">Candidatus Thalassospirochaeta sargassi</name>
    <dbReference type="NCBI Taxonomy" id="3119039"/>
    <lineage>
        <taxon>Bacteria</taxon>
        <taxon>Pseudomonadati</taxon>
        <taxon>Spirochaetota</taxon>
        <taxon>Spirochaetia</taxon>
        <taxon>Spirochaetales</taxon>
        <taxon>Spirochaetaceae</taxon>
        <taxon>Candidatus Thalassospirochaeta</taxon>
    </lineage>
</organism>